<dbReference type="SUPFAM" id="SSF54236">
    <property type="entry name" value="Ubiquitin-like"/>
    <property type="match status" value="1"/>
</dbReference>
<evidence type="ECO:0000313" key="3">
    <source>
        <dbReference type="EMBL" id="KAG0491478.1"/>
    </source>
</evidence>
<keyword evidence="5" id="KW-1185">Reference proteome</keyword>
<dbReference type="PANTHER" id="PTHR47813:SF2">
    <property type="entry name" value="UBIQUITIN-LIKE SUPERFAMILY PROTEIN"/>
    <property type="match status" value="1"/>
</dbReference>
<comment type="caution">
    <text evidence="3">The sequence shown here is derived from an EMBL/GenBank/DDBJ whole genome shotgun (WGS) entry which is preliminary data.</text>
</comment>
<dbReference type="Proteomes" id="UP000639772">
    <property type="component" value="Unassembled WGS sequence"/>
</dbReference>
<feature type="domain" description="Rad60/SUMO-like" evidence="2">
    <location>
        <begin position="173"/>
        <end position="229"/>
    </location>
</feature>
<feature type="region of interest" description="Disordered" evidence="1">
    <location>
        <begin position="47"/>
        <end position="94"/>
    </location>
</feature>
<name>A0A835RSQ7_VANPL</name>
<dbReference type="InterPro" id="IPR029071">
    <property type="entry name" value="Ubiquitin-like_domsf"/>
</dbReference>
<evidence type="ECO:0000313" key="4">
    <source>
        <dbReference type="EMBL" id="KAG0493438.1"/>
    </source>
</evidence>
<dbReference type="EMBL" id="JADCNM010000002">
    <property type="protein sequence ID" value="KAG0493438.1"/>
    <property type="molecule type" value="Genomic_DNA"/>
</dbReference>
<dbReference type="Pfam" id="PF11976">
    <property type="entry name" value="Rad60-SLD"/>
    <property type="match status" value="1"/>
</dbReference>
<evidence type="ECO:0000313" key="6">
    <source>
        <dbReference type="Proteomes" id="UP000639772"/>
    </source>
</evidence>
<evidence type="ECO:0000313" key="5">
    <source>
        <dbReference type="Proteomes" id="UP000636800"/>
    </source>
</evidence>
<gene>
    <name evidence="4" type="ORF">HPP92_004432</name>
    <name evidence="3" type="ORF">HPP92_004876</name>
</gene>
<dbReference type="PANTHER" id="PTHR47813">
    <property type="entry name" value="UBIQUITIN-LIKE SUPERFAMILY PROTEIN"/>
    <property type="match status" value="1"/>
</dbReference>
<protein>
    <recommendedName>
        <fullName evidence="2">Rad60/SUMO-like domain-containing protein</fullName>
    </recommendedName>
</protein>
<dbReference type="InterPro" id="IPR022617">
    <property type="entry name" value="Rad60/SUMO-like_dom"/>
</dbReference>
<evidence type="ECO:0000256" key="1">
    <source>
        <dbReference type="SAM" id="MobiDB-lite"/>
    </source>
</evidence>
<dbReference type="EMBL" id="JADCNL010000002">
    <property type="protein sequence ID" value="KAG0491478.1"/>
    <property type="molecule type" value="Genomic_DNA"/>
</dbReference>
<dbReference type="OrthoDB" id="442921at2759"/>
<dbReference type="AlphaFoldDB" id="A0A835RSQ7"/>
<evidence type="ECO:0000259" key="2">
    <source>
        <dbReference type="Pfam" id="PF11976"/>
    </source>
</evidence>
<dbReference type="Gene3D" id="3.10.20.90">
    <property type="entry name" value="Phosphatidylinositol 3-kinase Catalytic Subunit, Chain A, domain 1"/>
    <property type="match status" value="1"/>
</dbReference>
<proteinExistence type="predicted"/>
<sequence length="234" mass="26888">MGETEEEELAPLFDYSRVHPAGINCLSDDDSDVSPLFLKGNRKRSHKWTKSRGEKVKNAQEVVNILDEEEEEENRRKKKNDEEEDWLPPPPKVPRIGLVGSENKILQELRCTKLELASLAQEAKDLLNTMTESGERDIRIVEKSAMEVKEDEPTKKVEREKIVISIQDKGGCKQFRVYMDENFERLFKMYAEKLKLKLETLVFSFDGERVNPSSTPAALGLENDDIIEVNFKAC</sequence>
<reference evidence="5 6" key="1">
    <citation type="journal article" date="2020" name="Nat. Food">
        <title>A phased Vanilla planifolia genome enables genetic improvement of flavour and production.</title>
        <authorList>
            <person name="Hasing T."/>
            <person name="Tang H."/>
            <person name="Brym M."/>
            <person name="Khazi F."/>
            <person name="Huang T."/>
            <person name="Chambers A.H."/>
        </authorList>
    </citation>
    <scope>NUCLEOTIDE SEQUENCE [LARGE SCALE GENOMIC DNA]</scope>
    <source>
        <tissue evidence="3">Leaf</tissue>
    </source>
</reference>
<organism evidence="3 5">
    <name type="scientific">Vanilla planifolia</name>
    <name type="common">Vanilla</name>
    <dbReference type="NCBI Taxonomy" id="51239"/>
    <lineage>
        <taxon>Eukaryota</taxon>
        <taxon>Viridiplantae</taxon>
        <taxon>Streptophyta</taxon>
        <taxon>Embryophyta</taxon>
        <taxon>Tracheophyta</taxon>
        <taxon>Spermatophyta</taxon>
        <taxon>Magnoliopsida</taxon>
        <taxon>Liliopsida</taxon>
        <taxon>Asparagales</taxon>
        <taxon>Orchidaceae</taxon>
        <taxon>Vanilloideae</taxon>
        <taxon>Vanilleae</taxon>
        <taxon>Vanilla</taxon>
    </lineage>
</organism>
<accession>A0A835RSQ7</accession>
<dbReference type="Proteomes" id="UP000636800">
    <property type="component" value="Chromosome 2"/>
</dbReference>
<dbReference type="CDD" id="cd01763">
    <property type="entry name" value="Ubl_SUMO_like"/>
    <property type="match status" value="1"/>
</dbReference>